<dbReference type="InterPro" id="IPR021765">
    <property type="entry name" value="UstYa-like"/>
</dbReference>
<reference evidence="9" key="1">
    <citation type="journal article" date="2023" name="Mol. Phylogenet. Evol.">
        <title>Genome-scale phylogeny and comparative genomics of the fungal order Sordariales.</title>
        <authorList>
            <person name="Hensen N."/>
            <person name="Bonometti L."/>
            <person name="Westerberg I."/>
            <person name="Brannstrom I.O."/>
            <person name="Guillou S."/>
            <person name="Cros-Aarteil S."/>
            <person name="Calhoun S."/>
            <person name="Haridas S."/>
            <person name="Kuo A."/>
            <person name="Mondo S."/>
            <person name="Pangilinan J."/>
            <person name="Riley R."/>
            <person name="LaButti K."/>
            <person name="Andreopoulos B."/>
            <person name="Lipzen A."/>
            <person name="Chen C."/>
            <person name="Yan M."/>
            <person name="Daum C."/>
            <person name="Ng V."/>
            <person name="Clum A."/>
            <person name="Steindorff A."/>
            <person name="Ohm R.A."/>
            <person name="Martin F."/>
            <person name="Silar P."/>
            <person name="Natvig D.O."/>
            <person name="Lalanne C."/>
            <person name="Gautier V."/>
            <person name="Ament-Velasquez S.L."/>
            <person name="Kruys A."/>
            <person name="Hutchinson M.I."/>
            <person name="Powell A.J."/>
            <person name="Barry K."/>
            <person name="Miller A.N."/>
            <person name="Grigoriev I.V."/>
            <person name="Debuchy R."/>
            <person name="Gladieux P."/>
            <person name="Hiltunen Thoren M."/>
            <person name="Johannesson H."/>
        </authorList>
    </citation>
    <scope>NUCLEOTIDE SEQUENCE</scope>
    <source>
        <strain evidence="9">PSN293</strain>
    </source>
</reference>
<protein>
    <recommendedName>
        <fullName evidence="11">Tat pathway signal sequence</fullName>
    </recommendedName>
</protein>
<evidence type="ECO:0000256" key="3">
    <source>
        <dbReference type="ARBA" id="ARBA00022692"/>
    </source>
</evidence>
<name>A0AAN7B2F2_9PEZI</name>
<evidence type="ECO:0000313" key="9">
    <source>
        <dbReference type="EMBL" id="KAK4207442.1"/>
    </source>
</evidence>
<dbReference type="AlphaFoldDB" id="A0AAN7B2F2"/>
<comment type="pathway">
    <text evidence="2">Mycotoxin biosynthesis.</text>
</comment>
<keyword evidence="10" id="KW-1185">Reference proteome</keyword>
<comment type="caution">
    <text evidence="9">The sequence shown here is derived from an EMBL/GenBank/DDBJ whole genome shotgun (WGS) entry which is preliminary data.</text>
</comment>
<evidence type="ECO:0000256" key="8">
    <source>
        <dbReference type="ARBA" id="ARBA00035112"/>
    </source>
</evidence>
<gene>
    <name evidence="9" type="ORF">QBC37DRAFT_298717</name>
</gene>
<reference evidence="9" key="2">
    <citation type="submission" date="2023-05" db="EMBL/GenBank/DDBJ databases">
        <authorList>
            <consortium name="Lawrence Berkeley National Laboratory"/>
            <person name="Steindorff A."/>
            <person name="Hensen N."/>
            <person name="Bonometti L."/>
            <person name="Westerberg I."/>
            <person name="Brannstrom I.O."/>
            <person name="Guillou S."/>
            <person name="Cros-Aarteil S."/>
            <person name="Calhoun S."/>
            <person name="Haridas S."/>
            <person name="Kuo A."/>
            <person name="Mondo S."/>
            <person name="Pangilinan J."/>
            <person name="Riley R."/>
            <person name="Labutti K."/>
            <person name="Andreopoulos B."/>
            <person name="Lipzen A."/>
            <person name="Chen C."/>
            <person name="Yanf M."/>
            <person name="Daum C."/>
            <person name="Ng V."/>
            <person name="Clum A."/>
            <person name="Ohm R."/>
            <person name="Martin F."/>
            <person name="Silar P."/>
            <person name="Natvig D."/>
            <person name="Lalanne C."/>
            <person name="Gautier V."/>
            <person name="Ament-Velasquez S.L."/>
            <person name="Kruys A."/>
            <person name="Hutchinson M.I."/>
            <person name="Powell A.J."/>
            <person name="Barry K."/>
            <person name="Miller A.N."/>
            <person name="Grigoriev I.V."/>
            <person name="Debuchy R."/>
            <person name="Gladieux P."/>
            <person name="Thoren M.H."/>
            <person name="Johannesson H."/>
        </authorList>
    </citation>
    <scope>NUCLEOTIDE SEQUENCE</scope>
    <source>
        <strain evidence="9">PSN293</strain>
    </source>
</reference>
<dbReference type="Proteomes" id="UP001301769">
    <property type="component" value="Unassembled WGS sequence"/>
</dbReference>
<keyword evidence="7" id="KW-0325">Glycoprotein</keyword>
<dbReference type="GO" id="GO:0016020">
    <property type="term" value="C:membrane"/>
    <property type="evidence" value="ECO:0007669"/>
    <property type="project" value="UniProtKB-SubCell"/>
</dbReference>
<dbReference type="PANTHER" id="PTHR33365:SF4">
    <property type="entry name" value="CYCLOCHLOROTINE BIOSYNTHESIS PROTEIN O"/>
    <property type="match status" value="1"/>
</dbReference>
<dbReference type="Pfam" id="PF11807">
    <property type="entry name" value="UstYa"/>
    <property type="match status" value="1"/>
</dbReference>
<evidence type="ECO:0000256" key="6">
    <source>
        <dbReference type="ARBA" id="ARBA00023136"/>
    </source>
</evidence>
<keyword evidence="5" id="KW-0843">Virulence</keyword>
<evidence type="ECO:0000256" key="4">
    <source>
        <dbReference type="ARBA" id="ARBA00022989"/>
    </source>
</evidence>
<evidence type="ECO:0000256" key="5">
    <source>
        <dbReference type="ARBA" id="ARBA00023026"/>
    </source>
</evidence>
<evidence type="ECO:0000256" key="2">
    <source>
        <dbReference type="ARBA" id="ARBA00004685"/>
    </source>
</evidence>
<evidence type="ECO:0000256" key="1">
    <source>
        <dbReference type="ARBA" id="ARBA00004167"/>
    </source>
</evidence>
<accession>A0AAN7B2F2</accession>
<keyword evidence="3" id="KW-0812">Transmembrane</keyword>
<evidence type="ECO:0000256" key="7">
    <source>
        <dbReference type="ARBA" id="ARBA00023180"/>
    </source>
</evidence>
<evidence type="ECO:0008006" key="11">
    <source>
        <dbReference type="Google" id="ProtNLM"/>
    </source>
</evidence>
<comment type="similarity">
    <text evidence="8">Belongs to the ustYa family.</text>
</comment>
<comment type="subcellular location">
    <subcellularLocation>
        <location evidence="1">Membrane</location>
        <topology evidence="1">Single-pass membrane protein</topology>
    </subcellularLocation>
</comment>
<proteinExistence type="inferred from homology"/>
<organism evidence="9 10">
    <name type="scientific">Rhypophila decipiens</name>
    <dbReference type="NCBI Taxonomy" id="261697"/>
    <lineage>
        <taxon>Eukaryota</taxon>
        <taxon>Fungi</taxon>
        <taxon>Dikarya</taxon>
        <taxon>Ascomycota</taxon>
        <taxon>Pezizomycotina</taxon>
        <taxon>Sordariomycetes</taxon>
        <taxon>Sordariomycetidae</taxon>
        <taxon>Sordariales</taxon>
        <taxon>Naviculisporaceae</taxon>
        <taxon>Rhypophila</taxon>
    </lineage>
</organism>
<sequence length="260" mass="29202">MGLSTPFFHGGRSASIEDSEPFLANDDSAIKPGNGNLHRGRRLTYCLGLLSFTLAITCLGLIIKLNHQSELACFGDNPVYSPAQHVVKYKNVVFTSGFGGERTAYQGPPTPERDGLWDDLYGFGVSKIPMSSAAKLVNKTVPIPGQPGQYVVELNVFHQIHCLNMLRKRLYSKEDYPPDHELMGIEHLEHCYDALRQSLMCSADITPLPWQWVEKEQQAKEVARVAHTCRDFEAVRTWGKENALVHFDRKIYVTDPLRAS</sequence>
<dbReference type="EMBL" id="MU858295">
    <property type="protein sequence ID" value="KAK4207442.1"/>
    <property type="molecule type" value="Genomic_DNA"/>
</dbReference>
<dbReference type="PANTHER" id="PTHR33365">
    <property type="entry name" value="YALI0B05434P"/>
    <property type="match status" value="1"/>
</dbReference>
<keyword evidence="4" id="KW-1133">Transmembrane helix</keyword>
<keyword evidence="6" id="KW-0472">Membrane</keyword>
<evidence type="ECO:0000313" key="10">
    <source>
        <dbReference type="Proteomes" id="UP001301769"/>
    </source>
</evidence>
<dbReference type="GO" id="GO:0043386">
    <property type="term" value="P:mycotoxin biosynthetic process"/>
    <property type="evidence" value="ECO:0007669"/>
    <property type="project" value="InterPro"/>
</dbReference>